<reference evidence="1 2" key="1">
    <citation type="submission" date="2020-07" db="EMBL/GenBank/DDBJ databases">
        <title>Genomic Encyclopedia of Type Strains, Phase IV (KMG-IV): sequencing the most valuable type-strain genomes for metagenomic binning, comparative biology and taxonomic classification.</title>
        <authorList>
            <person name="Goeker M."/>
        </authorList>
    </citation>
    <scope>NUCLEOTIDE SEQUENCE [LARGE SCALE GENOMIC DNA]</scope>
    <source>
        <strain evidence="1 2">DSM 17721</strain>
    </source>
</reference>
<dbReference type="EMBL" id="JACDUS010000001">
    <property type="protein sequence ID" value="MBA2880281.1"/>
    <property type="molecule type" value="Genomic_DNA"/>
</dbReference>
<dbReference type="AlphaFoldDB" id="A0A7W0HJP8"/>
<sequence length="260" mass="27362">MSKSVWISMIKKDEAAAQAVYKMVSGYGLGVSGHFWKDDPENMQWAGAVSEVAAKTNGLWLIVGDNGDFTPSVLRGLSLLALSVQAQKAAWFPVMILTDDPEGLGEKLPTPLAGAQVFSPDNPALGAKITAKANLPLKPLAAQYRLNVHAMPKIGLWIEAGPAAGTWAGVIVGAGGNGAAIDAMGIGPAGEIPEKSILEYPVRDMTLALGDREFSAWAAQNTVSETESVYVRVKGQPGAMLLGPFSPDADELDVYTLTLE</sequence>
<name>A0A7W0HJP8_9BACT</name>
<accession>A0A7W0HJP8</accession>
<evidence type="ECO:0000313" key="2">
    <source>
        <dbReference type="Proteomes" id="UP000525298"/>
    </source>
</evidence>
<proteinExistence type="predicted"/>
<organism evidence="1 2">
    <name type="scientific">Desulfosalsimonas propionicica</name>
    <dbReference type="NCBI Taxonomy" id="332175"/>
    <lineage>
        <taxon>Bacteria</taxon>
        <taxon>Pseudomonadati</taxon>
        <taxon>Thermodesulfobacteriota</taxon>
        <taxon>Desulfobacteria</taxon>
        <taxon>Desulfobacterales</taxon>
        <taxon>Desulfosalsimonadaceae</taxon>
        <taxon>Desulfosalsimonas</taxon>
    </lineage>
</organism>
<keyword evidence="2" id="KW-1185">Reference proteome</keyword>
<dbReference type="RefSeq" id="WP_181549930.1">
    <property type="nucleotide sequence ID" value="NZ_JACDUS010000001.1"/>
</dbReference>
<protein>
    <submittedName>
        <fullName evidence="1">Uncharacterized protein</fullName>
    </submittedName>
</protein>
<evidence type="ECO:0000313" key="1">
    <source>
        <dbReference type="EMBL" id="MBA2880281.1"/>
    </source>
</evidence>
<comment type="caution">
    <text evidence="1">The sequence shown here is derived from an EMBL/GenBank/DDBJ whole genome shotgun (WGS) entry which is preliminary data.</text>
</comment>
<gene>
    <name evidence="1" type="ORF">HNR65_000588</name>
</gene>
<dbReference type="Proteomes" id="UP000525298">
    <property type="component" value="Unassembled WGS sequence"/>
</dbReference>